<comment type="caution">
    <text evidence="2">The sequence shown here is derived from an EMBL/GenBank/DDBJ whole genome shotgun (WGS) entry which is preliminary data.</text>
</comment>
<name>A0ABQ1NZH8_9GAMM</name>
<keyword evidence="3" id="KW-1185">Reference proteome</keyword>
<dbReference type="RefSeq" id="WP_150277439.1">
    <property type="nucleotide sequence ID" value="NZ_BMFF01000001.1"/>
</dbReference>
<evidence type="ECO:0000256" key="1">
    <source>
        <dbReference type="SAM" id="SignalP"/>
    </source>
</evidence>
<evidence type="ECO:0000313" key="2">
    <source>
        <dbReference type="EMBL" id="GGC87952.1"/>
    </source>
</evidence>
<reference evidence="3" key="1">
    <citation type="journal article" date="2019" name="Int. J. Syst. Evol. Microbiol.">
        <title>The Global Catalogue of Microorganisms (GCM) 10K type strain sequencing project: providing services to taxonomists for standard genome sequencing and annotation.</title>
        <authorList>
            <consortium name="The Broad Institute Genomics Platform"/>
            <consortium name="The Broad Institute Genome Sequencing Center for Infectious Disease"/>
            <person name="Wu L."/>
            <person name="Ma J."/>
        </authorList>
    </citation>
    <scope>NUCLEOTIDE SEQUENCE [LARGE SCALE GENOMIC DNA]</scope>
    <source>
        <strain evidence="3">CGMCC 1.12482</strain>
    </source>
</reference>
<feature type="chain" id="PRO_5046258149" evidence="1">
    <location>
        <begin position="23"/>
        <end position="92"/>
    </location>
</feature>
<organism evidence="2 3">
    <name type="scientific">Halopseudomonas salina</name>
    <dbReference type="NCBI Taxonomy" id="1323744"/>
    <lineage>
        <taxon>Bacteria</taxon>
        <taxon>Pseudomonadati</taxon>
        <taxon>Pseudomonadota</taxon>
        <taxon>Gammaproteobacteria</taxon>
        <taxon>Pseudomonadales</taxon>
        <taxon>Pseudomonadaceae</taxon>
        <taxon>Halopseudomonas</taxon>
    </lineage>
</organism>
<dbReference type="EMBL" id="BMFF01000001">
    <property type="protein sequence ID" value="GGC87952.1"/>
    <property type="molecule type" value="Genomic_DNA"/>
</dbReference>
<feature type="signal peptide" evidence="1">
    <location>
        <begin position="1"/>
        <end position="22"/>
    </location>
</feature>
<accession>A0ABQ1NZH8</accession>
<proteinExistence type="predicted"/>
<dbReference type="PROSITE" id="PS51257">
    <property type="entry name" value="PROKAR_LIPOPROTEIN"/>
    <property type="match status" value="1"/>
</dbReference>
<dbReference type="Proteomes" id="UP000638188">
    <property type="component" value="Unassembled WGS sequence"/>
</dbReference>
<gene>
    <name evidence="2" type="ORF">GCM10007418_04590</name>
</gene>
<protein>
    <submittedName>
        <fullName evidence="2">Uncharacterized protein</fullName>
    </submittedName>
</protein>
<evidence type="ECO:0000313" key="3">
    <source>
        <dbReference type="Proteomes" id="UP000638188"/>
    </source>
</evidence>
<sequence length="92" mass="10021">MKTISSLIIASVLSISAVPAFAACTTEEAIVKAEEVAATVHRLADGDPVKANQLYEQLVALQLRNPTTDDHDPCQAYDRIVEELEKQNSPKE</sequence>
<keyword evidence="1" id="KW-0732">Signal</keyword>